<dbReference type="PANTHER" id="PTHR47592">
    <property type="entry name" value="PBF68 PROTEIN"/>
    <property type="match status" value="1"/>
</dbReference>
<feature type="region of interest" description="Disordered" evidence="1">
    <location>
        <begin position="168"/>
        <end position="196"/>
    </location>
</feature>
<dbReference type="Pfam" id="PF14223">
    <property type="entry name" value="Retrotran_gag_2"/>
    <property type="match status" value="1"/>
</dbReference>
<gene>
    <name evidence="3" type="ORF">PR048_004970</name>
</gene>
<feature type="domain" description="Retrovirus-related Pol polyprotein from transposon TNT 1-94-like beta-barrel" evidence="2">
    <location>
        <begin position="227"/>
        <end position="307"/>
    </location>
</feature>
<dbReference type="PANTHER" id="PTHR47592:SF27">
    <property type="entry name" value="OS08G0421700 PROTEIN"/>
    <property type="match status" value="1"/>
</dbReference>
<organism evidence="3 4">
    <name type="scientific">Dryococelus australis</name>
    <dbReference type="NCBI Taxonomy" id="614101"/>
    <lineage>
        <taxon>Eukaryota</taxon>
        <taxon>Metazoa</taxon>
        <taxon>Ecdysozoa</taxon>
        <taxon>Arthropoda</taxon>
        <taxon>Hexapoda</taxon>
        <taxon>Insecta</taxon>
        <taxon>Pterygota</taxon>
        <taxon>Neoptera</taxon>
        <taxon>Polyneoptera</taxon>
        <taxon>Phasmatodea</taxon>
        <taxon>Verophasmatodea</taxon>
        <taxon>Anareolatae</taxon>
        <taxon>Phasmatidae</taxon>
        <taxon>Eurycanthinae</taxon>
        <taxon>Dryococelus</taxon>
    </lineage>
</organism>
<dbReference type="InterPro" id="IPR054722">
    <property type="entry name" value="PolX-like_BBD"/>
</dbReference>
<evidence type="ECO:0000259" key="2">
    <source>
        <dbReference type="Pfam" id="PF22936"/>
    </source>
</evidence>
<keyword evidence="4" id="KW-1185">Reference proteome</keyword>
<proteinExistence type="predicted"/>
<feature type="compositionally biased region" description="Basic and acidic residues" evidence="1">
    <location>
        <begin position="171"/>
        <end position="181"/>
    </location>
</feature>
<evidence type="ECO:0000256" key="1">
    <source>
        <dbReference type="SAM" id="MobiDB-lite"/>
    </source>
</evidence>
<comment type="caution">
    <text evidence="3">The sequence shown here is derived from an EMBL/GenBank/DDBJ whole genome shotgun (WGS) entry which is preliminary data.</text>
</comment>
<evidence type="ECO:0000313" key="3">
    <source>
        <dbReference type="EMBL" id="KAJ8892390.1"/>
    </source>
</evidence>
<protein>
    <recommendedName>
        <fullName evidence="2">Retrovirus-related Pol polyprotein from transposon TNT 1-94-like beta-barrel domain-containing protein</fullName>
    </recommendedName>
</protein>
<dbReference type="Pfam" id="PF22936">
    <property type="entry name" value="Pol_BBD"/>
    <property type="match status" value="1"/>
</dbReference>
<accession>A0ABQ9I806</accession>
<evidence type="ECO:0000313" key="4">
    <source>
        <dbReference type="Proteomes" id="UP001159363"/>
    </source>
</evidence>
<dbReference type="Proteomes" id="UP001159363">
    <property type="component" value="Chromosome 2"/>
</dbReference>
<sequence length="395" mass="44894">MASEKVKYPLLSDDNHHAWVRRTHAGLEQRRLWEAIDPGYDEDPEKLTPKQRTRDPDALNFIIQVVEDQYLNDLDQCAHAKTAWEILESIHEQESSELKAFMSKMNLRSITENRQIHTEDDYRSVEIPRVGLSYRRKFEKPEAEQRNIVCYACNEIGQIERVCPKVTTEGKNNKTKPDHKGRSSGSYTPKGAHAAEGEYENTTLDDDDAVATAHFKALCANKLGRSVDYGATHHMTPYRELIEDFDGSLTRTVKLANGECATVKGKRNVTLVMTEKCGAWTIQLSEEIYVLELENNLMSIKQLDEKKLELRIKDGEFKVMDRNGMIFKAFSGGSVVYLVSCQAYIANGKIVKCDSVKGNLPTSMTAMKLAVTWHRRMRHLKSLPAVCDTSISYRA</sequence>
<dbReference type="EMBL" id="JARBHB010000002">
    <property type="protein sequence ID" value="KAJ8892390.1"/>
    <property type="molecule type" value="Genomic_DNA"/>
</dbReference>
<reference evidence="3 4" key="1">
    <citation type="submission" date="2023-02" db="EMBL/GenBank/DDBJ databases">
        <title>LHISI_Scaffold_Assembly.</title>
        <authorList>
            <person name="Stuart O.P."/>
            <person name="Cleave R."/>
            <person name="Magrath M.J.L."/>
            <person name="Mikheyev A.S."/>
        </authorList>
    </citation>
    <scope>NUCLEOTIDE SEQUENCE [LARGE SCALE GENOMIC DNA]</scope>
    <source>
        <strain evidence="3">Daus_M_001</strain>
        <tissue evidence="3">Leg muscle</tissue>
    </source>
</reference>
<name>A0ABQ9I806_9NEOP</name>